<keyword evidence="7" id="KW-1185">Reference proteome</keyword>
<reference evidence="6 7" key="1">
    <citation type="submission" date="2018-05" db="EMBL/GenBank/DDBJ databases">
        <title>Acuticoccus sediminis sp. nov., isolated from deep-sea sediment of Indian Ocean.</title>
        <authorList>
            <person name="Liu X."/>
            <person name="Lai Q."/>
            <person name="Du Y."/>
            <person name="Sun F."/>
            <person name="Zhang X."/>
            <person name="Wang S."/>
            <person name="Shao Z."/>
        </authorList>
    </citation>
    <scope>NUCLEOTIDE SEQUENCE [LARGE SCALE GENOMIC DNA]</scope>
    <source>
        <strain evidence="6 7">PTG4-2</strain>
    </source>
</reference>
<sequence>MPQNPTERLAAALAATPPAGVTVRRLDTHWTVVETLPPVARTFDAVIMFGVAGRETMIRYERIATPFTGPRVDADNRMPPALLRSRFTEFDVPELVRDARTAGFPVRLSHSAGTYVCNAGYGAALAGNPLSLFVHVPPTTRRGPLSDAGLERHARWLIGLVQESLRSGRPSFGA</sequence>
<organism evidence="6 7">
    <name type="scientific">Acuticoccus sediminis</name>
    <dbReference type="NCBI Taxonomy" id="2184697"/>
    <lineage>
        <taxon>Bacteria</taxon>
        <taxon>Pseudomonadati</taxon>
        <taxon>Pseudomonadota</taxon>
        <taxon>Alphaproteobacteria</taxon>
        <taxon>Hyphomicrobiales</taxon>
        <taxon>Amorphaceae</taxon>
        <taxon>Acuticoccus</taxon>
    </lineage>
</organism>
<evidence type="ECO:0000256" key="5">
    <source>
        <dbReference type="PROSITE-ProRule" id="PRU10077"/>
    </source>
</evidence>
<dbReference type="Pfam" id="PF01470">
    <property type="entry name" value="Peptidase_C15"/>
    <property type="match status" value="1"/>
</dbReference>
<evidence type="ECO:0000256" key="2">
    <source>
        <dbReference type="ARBA" id="ARBA00022670"/>
    </source>
</evidence>
<evidence type="ECO:0000313" key="6">
    <source>
        <dbReference type="EMBL" id="RAI00564.1"/>
    </source>
</evidence>
<dbReference type="AlphaFoldDB" id="A0A8B2NSY8"/>
<dbReference type="InterPro" id="IPR036440">
    <property type="entry name" value="Peptidase_C15-like_sf"/>
</dbReference>
<dbReference type="EMBL" id="QHHQ01000003">
    <property type="protein sequence ID" value="RAI00564.1"/>
    <property type="molecule type" value="Genomic_DNA"/>
</dbReference>
<dbReference type="GO" id="GO:0016920">
    <property type="term" value="F:pyroglutamyl-peptidase activity"/>
    <property type="evidence" value="ECO:0007669"/>
    <property type="project" value="UniProtKB-EC"/>
</dbReference>
<dbReference type="GO" id="GO:0006508">
    <property type="term" value="P:proteolysis"/>
    <property type="evidence" value="ECO:0007669"/>
    <property type="project" value="UniProtKB-KW"/>
</dbReference>
<keyword evidence="4" id="KW-0788">Thiol protease</keyword>
<proteinExistence type="inferred from homology"/>
<comment type="similarity">
    <text evidence="1">Belongs to the peptidase C15 family.</text>
</comment>
<feature type="active site" evidence="5">
    <location>
        <position position="117"/>
    </location>
</feature>
<dbReference type="Proteomes" id="UP000249590">
    <property type="component" value="Unassembled WGS sequence"/>
</dbReference>
<dbReference type="InterPro" id="IPR016125">
    <property type="entry name" value="Peptidase_C15-like"/>
</dbReference>
<keyword evidence="3" id="KW-0378">Hydrolase</keyword>
<comment type="catalytic activity">
    <reaction evidence="5">
        <text>Release of an N-terminal pyroglutamyl group from a polypeptide, the second amino acid generally not being Pro.</text>
        <dbReference type="EC" id="3.4.19.3"/>
    </reaction>
</comment>
<evidence type="ECO:0000256" key="4">
    <source>
        <dbReference type="ARBA" id="ARBA00022807"/>
    </source>
</evidence>
<dbReference type="Gene3D" id="3.40.630.20">
    <property type="entry name" value="Peptidase C15, pyroglutamyl peptidase I-like"/>
    <property type="match status" value="1"/>
</dbReference>
<evidence type="ECO:0000313" key="7">
    <source>
        <dbReference type="Proteomes" id="UP000249590"/>
    </source>
</evidence>
<keyword evidence="2" id="KW-0645">Protease</keyword>
<dbReference type="PROSITE" id="PS01334">
    <property type="entry name" value="PYRASE_CYS"/>
    <property type="match status" value="1"/>
</dbReference>
<gene>
    <name evidence="6" type="ORF">DLJ53_14980</name>
</gene>
<dbReference type="InterPro" id="IPR033694">
    <property type="entry name" value="PGPEP1_Cys_AS"/>
</dbReference>
<evidence type="ECO:0000256" key="3">
    <source>
        <dbReference type="ARBA" id="ARBA00022801"/>
    </source>
</evidence>
<dbReference type="SUPFAM" id="SSF53182">
    <property type="entry name" value="Pyrrolidone carboxyl peptidase (pyroglutamate aminopeptidase)"/>
    <property type="match status" value="1"/>
</dbReference>
<protein>
    <recommendedName>
        <fullName evidence="5">Pyroglutamyl-peptidase I</fullName>
        <ecNumber evidence="5">3.4.19.3</ecNumber>
    </recommendedName>
</protein>
<name>A0A8B2NSY8_9HYPH</name>
<evidence type="ECO:0000256" key="1">
    <source>
        <dbReference type="ARBA" id="ARBA00006641"/>
    </source>
</evidence>
<dbReference type="EC" id="3.4.19.3" evidence="5"/>
<accession>A0A8B2NSY8</accession>
<comment type="caution">
    <text evidence="6">The sequence shown here is derived from an EMBL/GenBank/DDBJ whole genome shotgun (WGS) entry which is preliminary data.</text>
</comment>